<proteinExistence type="inferred from homology"/>
<feature type="domain" description="CENP-T/Histone H4 histone fold" evidence="7">
    <location>
        <begin position="737"/>
        <end position="826"/>
    </location>
</feature>
<feature type="compositionally biased region" description="Acidic residues" evidence="6">
    <location>
        <begin position="430"/>
        <end position="452"/>
    </location>
</feature>
<feature type="region of interest" description="Disordered" evidence="6">
    <location>
        <begin position="187"/>
        <end position="209"/>
    </location>
</feature>
<dbReference type="SUPFAM" id="SSF47113">
    <property type="entry name" value="Histone-fold"/>
    <property type="match status" value="1"/>
</dbReference>
<dbReference type="GO" id="GO:0051382">
    <property type="term" value="P:kinetochore assembly"/>
    <property type="evidence" value="ECO:0007669"/>
    <property type="project" value="InterPro"/>
</dbReference>
<dbReference type="GO" id="GO:0003677">
    <property type="term" value="F:DNA binding"/>
    <property type="evidence" value="ECO:0007669"/>
    <property type="project" value="InterPro"/>
</dbReference>
<comment type="subcellular location">
    <subcellularLocation>
        <location evidence="2">Chromosome</location>
    </subcellularLocation>
    <subcellularLocation>
        <location evidence="1">Nucleus</location>
    </subcellularLocation>
</comment>
<feature type="region of interest" description="Disordered" evidence="6">
    <location>
        <begin position="1"/>
        <end position="82"/>
    </location>
</feature>
<keyword evidence="5" id="KW-0539">Nucleus</keyword>
<dbReference type="Ensembl" id="ENSPMET00000033200.1">
    <property type="protein sequence ID" value="ENSPMEP00000031415.1"/>
    <property type="gene ID" value="ENSPMEG00000018545.1"/>
</dbReference>
<feature type="region of interest" description="Disordered" evidence="6">
    <location>
        <begin position="115"/>
        <end position="153"/>
    </location>
</feature>
<organism evidence="8 9">
    <name type="scientific">Poecilia mexicana</name>
    <dbReference type="NCBI Taxonomy" id="48701"/>
    <lineage>
        <taxon>Eukaryota</taxon>
        <taxon>Metazoa</taxon>
        <taxon>Chordata</taxon>
        <taxon>Craniata</taxon>
        <taxon>Vertebrata</taxon>
        <taxon>Euteleostomi</taxon>
        <taxon>Actinopterygii</taxon>
        <taxon>Neopterygii</taxon>
        <taxon>Teleostei</taxon>
        <taxon>Neoteleostei</taxon>
        <taxon>Acanthomorphata</taxon>
        <taxon>Ovalentaria</taxon>
        <taxon>Atherinomorphae</taxon>
        <taxon>Cyprinodontiformes</taxon>
        <taxon>Poeciliidae</taxon>
        <taxon>Poeciliinae</taxon>
        <taxon>Poecilia</taxon>
    </lineage>
</organism>
<feature type="compositionally biased region" description="Acidic residues" evidence="6">
    <location>
        <begin position="541"/>
        <end position="552"/>
    </location>
</feature>
<dbReference type="InterPro" id="IPR028255">
    <property type="entry name" value="CENP-T"/>
</dbReference>
<feature type="compositionally biased region" description="Acidic residues" evidence="6">
    <location>
        <begin position="652"/>
        <end position="676"/>
    </location>
</feature>
<evidence type="ECO:0000256" key="4">
    <source>
        <dbReference type="ARBA" id="ARBA00022454"/>
    </source>
</evidence>
<dbReference type="CDD" id="cd22920">
    <property type="entry name" value="HFD_CENP-T"/>
    <property type="match status" value="1"/>
</dbReference>
<accession>A0A3B3YWL6</accession>
<evidence type="ECO:0000256" key="1">
    <source>
        <dbReference type="ARBA" id="ARBA00004123"/>
    </source>
</evidence>
<feature type="region of interest" description="Disordered" evidence="6">
    <location>
        <begin position="699"/>
        <end position="729"/>
    </location>
</feature>
<feature type="region of interest" description="Disordered" evidence="6">
    <location>
        <begin position="318"/>
        <end position="569"/>
    </location>
</feature>
<dbReference type="GO" id="GO:0046982">
    <property type="term" value="F:protein heterodimerization activity"/>
    <property type="evidence" value="ECO:0007669"/>
    <property type="project" value="InterPro"/>
</dbReference>
<dbReference type="PANTHER" id="PTHR46904">
    <property type="entry name" value="CENTROMERE PROTEIN T"/>
    <property type="match status" value="1"/>
</dbReference>
<evidence type="ECO:0000313" key="9">
    <source>
        <dbReference type="Proteomes" id="UP000261480"/>
    </source>
</evidence>
<dbReference type="GO" id="GO:0000776">
    <property type="term" value="C:kinetochore"/>
    <property type="evidence" value="ECO:0007669"/>
    <property type="project" value="InterPro"/>
</dbReference>
<protein>
    <recommendedName>
        <fullName evidence="7">CENP-T/Histone H4 histone fold domain-containing protein</fullName>
    </recommendedName>
</protein>
<dbReference type="Gene3D" id="1.10.20.10">
    <property type="entry name" value="Histone, subunit A"/>
    <property type="match status" value="1"/>
</dbReference>
<name>A0A3B3YWL6_9TELE</name>
<dbReference type="InterPro" id="IPR035425">
    <property type="entry name" value="CENP-T/H4_C"/>
</dbReference>
<dbReference type="GO" id="GO:0005634">
    <property type="term" value="C:nucleus"/>
    <property type="evidence" value="ECO:0007669"/>
    <property type="project" value="UniProtKB-SubCell"/>
</dbReference>
<comment type="similarity">
    <text evidence="3">Belongs to the CENP-T/CNN1 family.</text>
</comment>
<dbReference type="CTD" id="80152"/>
<evidence type="ECO:0000313" key="8">
    <source>
        <dbReference type="Ensembl" id="ENSPMEP00000031415.1"/>
    </source>
</evidence>
<feature type="compositionally biased region" description="Low complexity" evidence="6">
    <location>
        <begin position="703"/>
        <end position="720"/>
    </location>
</feature>
<dbReference type="PANTHER" id="PTHR46904:SF1">
    <property type="entry name" value="CENTROMERE PROTEIN T"/>
    <property type="match status" value="1"/>
</dbReference>
<dbReference type="GeneID" id="106925977"/>
<dbReference type="GO" id="GO:0000278">
    <property type="term" value="P:mitotic cell cycle"/>
    <property type="evidence" value="ECO:0007669"/>
    <property type="project" value="TreeGrafter"/>
</dbReference>
<dbReference type="Pfam" id="PF15511">
    <property type="entry name" value="CENP-T_C"/>
    <property type="match status" value="1"/>
</dbReference>
<sequence length="842" mass="93679">MDSTEDLSPRTLLKQILITEPPRTPVGSSEPHAAGSSELRRSSRRSKRDAEPQTPQNILRRSLRNKIQENITKKSLPLKRRTASALLRQQAPSSSMMFDDGESPRHLLRKILQTEPVKSPVVHDKVAPAELQPPSEDNTATRSHSSFDLSDLDLPDVTMGNTVSAAKGLSRKRPRQSLNVTAFEKRLKDAEEEPENSIGDHSSLSLSSSSSLSLKTPFVDVHTEKRGLQRRVSNRRKITEEEFSAALSKQQMGDVSREALQGREVSGEDTNLAGITLGLSKLSEPDVTVDIVNCQTALYDQHDAMTSNFSIKPTVMATQLQRDIQEEEERREEERQKSAEEEEVVTNMEEDEGKENVDKTQDVSLKPEEKDDAVGFQTFDLDDGVEAAADSQSEDVEGGSEEEEAAVGSQAEEEGVEQSPTQEETAADFQSEDVEGLSEEEEAAAEEDEGEEQSPTKEETAADSQSEEEEAAASSQAEDKDVEQSQTEEEDGPPENAAAASPSEEEEAAAGSHPEDEGGSEEVYQLQRDDEEKSDGADRQTDEDDSDEERNQEEERHISRRAFRSEGGLVLPVVTATEAHSFMKSKSYSALGLNTSLERIQNQTGKPDWTKPSLQHLDEDFWDENDPADRKNASFHLLHVSHDAEVSRQQEDVEAAAEEAGEQEEESDEEEDDNEDFLGKTPAFVREKIKFFTSSPPALPSVSKNLPASSASKALPAAKPKQARRRRTGLSRRKTVLPKTYLMSVFKHFAKTKVSADVFPVLNEIMDKFFDRVAEDLETYAAHANRKTIKVEDVKLLLRRQGYINDKVPVEVLIEKYLRMDQRKILIPIATSGNVVIPKIRK</sequence>
<reference evidence="8" key="2">
    <citation type="submission" date="2025-09" db="UniProtKB">
        <authorList>
            <consortium name="Ensembl"/>
        </authorList>
    </citation>
    <scope>IDENTIFICATION</scope>
</reference>
<feature type="compositionally biased region" description="Basic and acidic residues" evidence="6">
    <location>
        <begin position="527"/>
        <end position="540"/>
    </location>
</feature>
<evidence type="ECO:0000259" key="7">
    <source>
        <dbReference type="Pfam" id="PF15511"/>
    </source>
</evidence>
<dbReference type="Proteomes" id="UP000261480">
    <property type="component" value="Unplaced"/>
</dbReference>
<evidence type="ECO:0000256" key="5">
    <source>
        <dbReference type="ARBA" id="ARBA00023242"/>
    </source>
</evidence>
<evidence type="ECO:0000256" key="3">
    <source>
        <dbReference type="ARBA" id="ARBA00010137"/>
    </source>
</evidence>
<reference evidence="8" key="1">
    <citation type="submission" date="2025-08" db="UniProtKB">
        <authorList>
            <consortium name="Ensembl"/>
        </authorList>
    </citation>
    <scope>IDENTIFICATION</scope>
</reference>
<dbReference type="STRING" id="48701.ENSPMEP00000031415"/>
<dbReference type="GO" id="GO:0007059">
    <property type="term" value="P:chromosome segregation"/>
    <property type="evidence" value="ECO:0007669"/>
    <property type="project" value="TreeGrafter"/>
</dbReference>
<dbReference type="InterPro" id="IPR009072">
    <property type="entry name" value="Histone-fold"/>
</dbReference>
<feature type="compositionally biased region" description="Polar residues" evidence="6">
    <location>
        <begin position="135"/>
        <end position="144"/>
    </location>
</feature>
<keyword evidence="4" id="KW-0158">Chromosome</keyword>
<evidence type="ECO:0000256" key="2">
    <source>
        <dbReference type="ARBA" id="ARBA00004286"/>
    </source>
</evidence>
<evidence type="ECO:0000256" key="6">
    <source>
        <dbReference type="SAM" id="MobiDB-lite"/>
    </source>
</evidence>
<dbReference type="RefSeq" id="XP_014856062.1">
    <property type="nucleotide sequence ID" value="XM_015000576.1"/>
</dbReference>
<feature type="compositionally biased region" description="Basic and acidic residues" evidence="6">
    <location>
        <begin position="354"/>
        <end position="373"/>
    </location>
</feature>
<feature type="compositionally biased region" description="Acidic residues" evidence="6">
    <location>
        <begin position="340"/>
        <end position="353"/>
    </location>
</feature>
<feature type="region of interest" description="Disordered" evidence="6">
    <location>
        <begin position="644"/>
        <end position="676"/>
    </location>
</feature>
<dbReference type="AlphaFoldDB" id="A0A3B3YWL6"/>
<keyword evidence="9" id="KW-1185">Reference proteome</keyword>
<feature type="compositionally biased region" description="Acidic residues" evidence="6">
    <location>
        <begin position="392"/>
        <end position="416"/>
    </location>
</feature>